<evidence type="ECO:0000313" key="3">
    <source>
        <dbReference type="Proteomes" id="UP000199341"/>
    </source>
</evidence>
<accession>A0A1H0EWI5</accession>
<dbReference type="Proteomes" id="UP000199341">
    <property type="component" value="Unassembled WGS sequence"/>
</dbReference>
<feature type="signal peptide" evidence="1">
    <location>
        <begin position="1"/>
        <end position="17"/>
    </location>
</feature>
<keyword evidence="1" id="KW-0732">Signal</keyword>
<organism evidence="2 3">
    <name type="scientific">Actinacidiphila guanduensis</name>
    <dbReference type="NCBI Taxonomy" id="310781"/>
    <lineage>
        <taxon>Bacteria</taxon>
        <taxon>Bacillati</taxon>
        <taxon>Actinomycetota</taxon>
        <taxon>Actinomycetes</taxon>
        <taxon>Kitasatosporales</taxon>
        <taxon>Streptomycetaceae</taxon>
        <taxon>Actinacidiphila</taxon>
    </lineage>
</organism>
<gene>
    <name evidence="2" type="ORF">SAMN05216259_10661</name>
</gene>
<dbReference type="RefSeq" id="WP_093784871.1">
    <property type="nucleotide sequence ID" value="NZ_FNIE01000006.1"/>
</dbReference>
<dbReference type="AlphaFoldDB" id="A0A1H0EWI5"/>
<keyword evidence="3" id="KW-1185">Reference proteome</keyword>
<dbReference type="STRING" id="310781.SAMN05216259_10661"/>
<feature type="chain" id="PRO_5011524057" description="Secreted protein" evidence="1">
    <location>
        <begin position="18"/>
        <end position="301"/>
    </location>
</feature>
<dbReference type="OrthoDB" id="3866654at2"/>
<dbReference type="EMBL" id="FNIE01000006">
    <property type="protein sequence ID" value="SDN86738.1"/>
    <property type="molecule type" value="Genomic_DNA"/>
</dbReference>
<proteinExistence type="predicted"/>
<evidence type="ECO:0008006" key="4">
    <source>
        <dbReference type="Google" id="ProtNLM"/>
    </source>
</evidence>
<name>A0A1H0EWI5_9ACTN</name>
<evidence type="ECO:0000256" key="1">
    <source>
        <dbReference type="SAM" id="SignalP"/>
    </source>
</evidence>
<protein>
    <recommendedName>
        <fullName evidence="4">Secreted protein</fullName>
    </recommendedName>
</protein>
<sequence length="301" mass="30618">MSANFTVLLVAAGLAVAAGTAALFTARGARRELTALRRDLAAMGAGSEVPAPRDCTADIRTAVAEALADERDRELAEARAFWAEQEAREAAVDGGLTVHGPYGATGDVLGPDGLAGPDALAAFDGAGGTEGADGPETAAALADYEVPPVLPYLPRQADFAGLEPLLDASAQGAEPEAPEAVLPAPGAIPHPSGPDFAPSPVVASQDQTAERLSDLADARIPLADVRPGPLGTLDVYVFADGTTLCMTPGHRETALRLTEALDRGEVPVLRGGSAIAGAYALTFAFGEESVYVLADRVVASL</sequence>
<reference evidence="2 3" key="1">
    <citation type="submission" date="2016-10" db="EMBL/GenBank/DDBJ databases">
        <authorList>
            <person name="de Groot N.N."/>
        </authorList>
    </citation>
    <scope>NUCLEOTIDE SEQUENCE [LARGE SCALE GENOMIC DNA]</scope>
    <source>
        <strain evidence="2 3">CGMCC 4.2022</strain>
    </source>
</reference>
<evidence type="ECO:0000313" key="2">
    <source>
        <dbReference type="EMBL" id="SDN86738.1"/>
    </source>
</evidence>